<dbReference type="EMBL" id="JAPFFI010000027">
    <property type="protein sequence ID" value="KAJ6302031.1"/>
    <property type="molecule type" value="Genomic_DNA"/>
</dbReference>
<organism evidence="2 3">
    <name type="scientific">Salix suchowensis</name>
    <dbReference type="NCBI Taxonomy" id="1278906"/>
    <lineage>
        <taxon>Eukaryota</taxon>
        <taxon>Viridiplantae</taxon>
        <taxon>Streptophyta</taxon>
        <taxon>Embryophyta</taxon>
        <taxon>Tracheophyta</taxon>
        <taxon>Spermatophyta</taxon>
        <taxon>Magnoliopsida</taxon>
        <taxon>eudicotyledons</taxon>
        <taxon>Gunneridae</taxon>
        <taxon>Pentapetalae</taxon>
        <taxon>rosids</taxon>
        <taxon>fabids</taxon>
        <taxon>Malpighiales</taxon>
        <taxon>Salicaceae</taxon>
        <taxon>Saliceae</taxon>
        <taxon>Salix</taxon>
    </lineage>
</organism>
<evidence type="ECO:0000313" key="2">
    <source>
        <dbReference type="EMBL" id="KAJ6302031.1"/>
    </source>
</evidence>
<dbReference type="PANTHER" id="PTHR47926:SF423">
    <property type="entry name" value="REPEAT-CONTAINING PROTEIN, PUTATIVE-RELATED"/>
    <property type="match status" value="1"/>
</dbReference>
<keyword evidence="1" id="KW-0732">Signal</keyword>
<accession>A0ABQ8ZJV7</accession>
<sequence length="120" mass="13050">MVRRLKLLVDFVAMVSVLSACSCVSNKAVSEGVGVVMKDGLDKVMGVESTLLDAYIKCGEMNFTGKVFDEMAEKNVVSWNSECCKHPLPLTILLQVKKLMQMGNQAAPLQIALIVLGLVF</sequence>
<reference evidence="2" key="2">
    <citation type="journal article" date="2023" name="Int. J. Mol. Sci.">
        <title>De Novo Assembly and Annotation of 11 Diverse Shrub Willow (Salix) Genomes Reveals Novel Gene Organization in Sex-Linked Regions.</title>
        <authorList>
            <person name="Hyden B."/>
            <person name="Feng K."/>
            <person name="Yates T.B."/>
            <person name="Jawdy S."/>
            <person name="Cereghino C."/>
            <person name="Smart L.B."/>
            <person name="Muchero W."/>
        </authorList>
    </citation>
    <scope>NUCLEOTIDE SEQUENCE</scope>
    <source>
        <tissue evidence="2">Shoot tip</tissue>
    </source>
</reference>
<evidence type="ECO:0000313" key="3">
    <source>
        <dbReference type="Proteomes" id="UP001141253"/>
    </source>
</evidence>
<gene>
    <name evidence="2" type="ORF">OIU77_016187</name>
</gene>
<proteinExistence type="predicted"/>
<feature type="signal peptide" evidence="1">
    <location>
        <begin position="1"/>
        <end position="20"/>
    </location>
</feature>
<protein>
    <recommendedName>
        <fullName evidence="4">Pentatricopeptide repeat-containing protein</fullName>
    </recommendedName>
</protein>
<dbReference type="Proteomes" id="UP001141253">
    <property type="component" value="Chromosome 16"/>
</dbReference>
<name>A0ABQ8ZJV7_9ROSI</name>
<dbReference type="InterPro" id="IPR046960">
    <property type="entry name" value="PPR_At4g14850-like_plant"/>
</dbReference>
<dbReference type="PROSITE" id="PS51257">
    <property type="entry name" value="PROKAR_LIPOPROTEIN"/>
    <property type="match status" value="1"/>
</dbReference>
<evidence type="ECO:0000256" key="1">
    <source>
        <dbReference type="SAM" id="SignalP"/>
    </source>
</evidence>
<evidence type="ECO:0008006" key="4">
    <source>
        <dbReference type="Google" id="ProtNLM"/>
    </source>
</evidence>
<feature type="chain" id="PRO_5045285292" description="Pentatricopeptide repeat-containing protein" evidence="1">
    <location>
        <begin position="21"/>
        <end position="120"/>
    </location>
</feature>
<keyword evidence="3" id="KW-1185">Reference proteome</keyword>
<comment type="caution">
    <text evidence="2">The sequence shown here is derived from an EMBL/GenBank/DDBJ whole genome shotgun (WGS) entry which is preliminary data.</text>
</comment>
<dbReference type="PANTHER" id="PTHR47926">
    <property type="entry name" value="PENTATRICOPEPTIDE REPEAT-CONTAINING PROTEIN"/>
    <property type="match status" value="1"/>
</dbReference>
<reference evidence="2" key="1">
    <citation type="submission" date="2022-10" db="EMBL/GenBank/DDBJ databases">
        <authorList>
            <person name="Hyden B.L."/>
            <person name="Feng K."/>
            <person name="Yates T."/>
            <person name="Jawdy S."/>
            <person name="Smart L.B."/>
            <person name="Muchero W."/>
        </authorList>
    </citation>
    <scope>NUCLEOTIDE SEQUENCE</scope>
    <source>
        <tissue evidence="2">Shoot tip</tissue>
    </source>
</reference>